<keyword evidence="2 12" id="KW-0813">Transport</keyword>
<keyword evidence="10 12" id="KW-0472">Membrane</keyword>
<organism evidence="18 19">
    <name type="scientific">Steroidobacter flavus</name>
    <dbReference type="NCBI Taxonomy" id="1842136"/>
    <lineage>
        <taxon>Bacteria</taxon>
        <taxon>Pseudomonadati</taxon>
        <taxon>Pseudomonadota</taxon>
        <taxon>Gammaproteobacteria</taxon>
        <taxon>Steroidobacterales</taxon>
        <taxon>Steroidobacteraceae</taxon>
        <taxon>Steroidobacter</taxon>
    </lineage>
</organism>
<keyword evidence="4" id="KW-0410">Iron transport</keyword>
<dbReference type="InterPro" id="IPR039426">
    <property type="entry name" value="TonB-dep_rcpt-like"/>
</dbReference>
<dbReference type="PANTHER" id="PTHR32552">
    <property type="entry name" value="FERRICHROME IRON RECEPTOR-RELATED"/>
    <property type="match status" value="1"/>
</dbReference>
<dbReference type="InterPro" id="IPR036942">
    <property type="entry name" value="Beta-barrel_TonB_sf"/>
</dbReference>
<evidence type="ECO:0000256" key="1">
    <source>
        <dbReference type="ARBA" id="ARBA00004571"/>
    </source>
</evidence>
<evidence type="ECO:0000256" key="3">
    <source>
        <dbReference type="ARBA" id="ARBA00022452"/>
    </source>
</evidence>
<feature type="chain" id="PRO_5046516912" evidence="15">
    <location>
        <begin position="23"/>
        <end position="735"/>
    </location>
</feature>
<keyword evidence="9 14" id="KW-0798">TonB box</keyword>
<evidence type="ECO:0000256" key="12">
    <source>
        <dbReference type="PROSITE-ProRule" id="PRU01360"/>
    </source>
</evidence>
<evidence type="ECO:0000256" key="10">
    <source>
        <dbReference type="ARBA" id="ARBA00023136"/>
    </source>
</evidence>
<gene>
    <name evidence="18" type="ORF">ACFPN2_33480</name>
</gene>
<evidence type="ECO:0000256" key="8">
    <source>
        <dbReference type="ARBA" id="ARBA00023065"/>
    </source>
</evidence>
<dbReference type="PROSITE" id="PS01156">
    <property type="entry name" value="TONB_DEPENDENT_REC_2"/>
    <property type="match status" value="1"/>
</dbReference>
<comment type="similarity">
    <text evidence="12 14">Belongs to the TonB-dependent receptor family.</text>
</comment>
<dbReference type="PANTHER" id="PTHR32552:SF81">
    <property type="entry name" value="TONB-DEPENDENT OUTER MEMBRANE RECEPTOR"/>
    <property type="match status" value="1"/>
</dbReference>
<accession>A0ABV8T3V7</accession>
<evidence type="ECO:0000256" key="4">
    <source>
        <dbReference type="ARBA" id="ARBA00022496"/>
    </source>
</evidence>
<dbReference type="InterPro" id="IPR012910">
    <property type="entry name" value="Plug_dom"/>
</dbReference>
<dbReference type="InterPro" id="IPR000531">
    <property type="entry name" value="Beta-barrel_TonB"/>
</dbReference>
<keyword evidence="7" id="KW-0408">Iron</keyword>
<evidence type="ECO:0000256" key="7">
    <source>
        <dbReference type="ARBA" id="ARBA00023004"/>
    </source>
</evidence>
<feature type="domain" description="TonB-dependent receptor-like beta-barrel" evidence="16">
    <location>
        <begin position="285"/>
        <end position="697"/>
    </location>
</feature>
<protein>
    <submittedName>
        <fullName evidence="18">TonB-dependent receptor</fullName>
    </submittedName>
</protein>
<dbReference type="RefSeq" id="WP_380604886.1">
    <property type="nucleotide sequence ID" value="NZ_JBHSDU010000015.1"/>
</dbReference>
<dbReference type="Pfam" id="PF07715">
    <property type="entry name" value="Plug"/>
    <property type="match status" value="1"/>
</dbReference>
<evidence type="ECO:0000259" key="16">
    <source>
        <dbReference type="Pfam" id="PF00593"/>
    </source>
</evidence>
<evidence type="ECO:0000256" key="2">
    <source>
        <dbReference type="ARBA" id="ARBA00022448"/>
    </source>
</evidence>
<evidence type="ECO:0000313" key="19">
    <source>
        <dbReference type="Proteomes" id="UP001595904"/>
    </source>
</evidence>
<dbReference type="Pfam" id="PF00593">
    <property type="entry name" value="TonB_dep_Rec_b-barrel"/>
    <property type="match status" value="1"/>
</dbReference>
<reference evidence="19" key="1">
    <citation type="journal article" date="2019" name="Int. J. Syst. Evol. Microbiol.">
        <title>The Global Catalogue of Microorganisms (GCM) 10K type strain sequencing project: providing services to taxonomists for standard genome sequencing and annotation.</title>
        <authorList>
            <consortium name="The Broad Institute Genomics Platform"/>
            <consortium name="The Broad Institute Genome Sequencing Center for Infectious Disease"/>
            <person name="Wu L."/>
            <person name="Ma J."/>
        </authorList>
    </citation>
    <scope>NUCLEOTIDE SEQUENCE [LARGE SCALE GENOMIC DNA]</scope>
    <source>
        <strain evidence="19">CGMCC 1.10759</strain>
    </source>
</reference>
<feature type="short sequence motif" description="TonB C-terminal box" evidence="13">
    <location>
        <begin position="718"/>
        <end position="735"/>
    </location>
</feature>
<evidence type="ECO:0000256" key="14">
    <source>
        <dbReference type="RuleBase" id="RU003357"/>
    </source>
</evidence>
<comment type="caution">
    <text evidence="18">The sequence shown here is derived from an EMBL/GenBank/DDBJ whole genome shotgun (WGS) entry which is preliminary data.</text>
</comment>
<evidence type="ECO:0000256" key="9">
    <source>
        <dbReference type="ARBA" id="ARBA00023077"/>
    </source>
</evidence>
<evidence type="ECO:0000256" key="13">
    <source>
        <dbReference type="PROSITE-ProRule" id="PRU10144"/>
    </source>
</evidence>
<sequence>MSNRTSAAVRVACGLHSILACAAVLPAYAQSSDTPEEIGGLTEIVVTATRSSANLQDVGISLSAFSSEDLVDRGVRDSTDLALLTPGLQFADPGGSPIAGLISIRGVSQNDFAGHIEPANAYYIDEVYQPSNATSVQRLYDVERVEILKGPQGTLFGRNATGGLLHVITRQPTQSLDGFAELTVGSFDQLGFEGAVGGPLSDTVSARAAVLYNRNDGYFKNAIGPDYANDDTVAGRVQVKIEPSDQLDISLFADYYEIRPIYTGASMITGAAPDADGLGIRLPPGSPTGFGYVDADGDPYTGALDYPGQLERRTWSTGAKVQYQFDTLTLASITSYQKLDSTYDSDNDFSPYPIGIFQQNADATHLTQELRLIDADGAFRWTAGVYYLYIDGDYFQGFNLPAFASYPRANYSVDTRSASAFAQSEYDISDSVRLTTGVRVTRDEKKYNYTEVCEGALCPLFIQPGTLAANGTTSDEHAETGTSGRVQLDWSATDDLLLYSSVSLGYKAFNYNAGFVGQAPLSMFRFKGESLLAYEIGEKFQFMNNRARLNGAVFYYDYDDYQAFDQRGFNFTLFNTTASMYGADAELSVSAGDGYLFSVGGAYLRTKVDDVPIGTRRVSREAPQSPRYTANLSASKDTHFQFGGLNVNVTASYGDDFYAQLTNAPVTRIPASWLVNARVTLSLMDDRLSVAVFANNLLDEERETFAFDVSGAPLGGTYTTYGEPRWYGVQTRINF</sequence>
<dbReference type="SUPFAM" id="SSF56935">
    <property type="entry name" value="Porins"/>
    <property type="match status" value="1"/>
</dbReference>
<keyword evidence="3 12" id="KW-1134">Transmembrane beta strand</keyword>
<dbReference type="Gene3D" id="2.40.170.20">
    <property type="entry name" value="TonB-dependent receptor, beta-barrel domain"/>
    <property type="match status" value="1"/>
</dbReference>
<keyword evidence="11 12" id="KW-0998">Cell outer membrane</keyword>
<evidence type="ECO:0000256" key="6">
    <source>
        <dbReference type="ARBA" id="ARBA00022729"/>
    </source>
</evidence>
<feature type="signal peptide" evidence="15">
    <location>
        <begin position="1"/>
        <end position="22"/>
    </location>
</feature>
<evidence type="ECO:0000256" key="11">
    <source>
        <dbReference type="ARBA" id="ARBA00023237"/>
    </source>
</evidence>
<feature type="domain" description="TonB-dependent receptor plug" evidence="17">
    <location>
        <begin position="55"/>
        <end position="163"/>
    </location>
</feature>
<evidence type="ECO:0000256" key="5">
    <source>
        <dbReference type="ARBA" id="ARBA00022692"/>
    </source>
</evidence>
<keyword evidence="18" id="KW-0675">Receptor</keyword>
<proteinExistence type="inferred from homology"/>
<dbReference type="InterPro" id="IPR010917">
    <property type="entry name" value="TonB_rcpt_CS"/>
</dbReference>
<keyword evidence="19" id="KW-1185">Reference proteome</keyword>
<evidence type="ECO:0000259" key="17">
    <source>
        <dbReference type="Pfam" id="PF07715"/>
    </source>
</evidence>
<name>A0ABV8T3V7_9GAMM</name>
<keyword evidence="6 15" id="KW-0732">Signal</keyword>
<dbReference type="Proteomes" id="UP001595904">
    <property type="component" value="Unassembled WGS sequence"/>
</dbReference>
<dbReference type="PROSITE" id="PS51257">
    <property type="entry name" value="PROKAR_LIPOPROTEIN"/>
    <property type="match status" value="1"/>
</dbReference>
<evidence type="ECO:0000313" key="18">
    <source>
        <dbReference type="EMBL" id="MFC4314035.1"/>
    </source>
</evidence>
<keyword evidence="5 12" id="KW-0812">Transmembrane</keyword>
<keyword evidence="8" id="KW-0406">Ion transport</keyword>
<dbReference type="PROSITE" id="PS52016">
    <property type="entry name" value="TONB_DEPENDENT_REC_3"/>
    <property type="match status" value="1"/>
</dbReference>
<comment type="subcellular location">
    <subcellularLocation>
        <location evidence="1 12">Cell outer membrane</location>
        <topology evidence="1 12">Multi-pass membrane protein</topology>
    </subcellularLocation>
</comment>
<evidence type="ECO:0000256" key="15">
    <source>
        <dbReference type="SAM" id="SignalP"/>
    </source>
</evidence>
<dbReference type="EMBL" id="JBHSDU010000015">
    <property type="protein sequence ID" value="MFC4314035.1"/>
    <property type="molecule type" value="Genomic_DNA"/>
</dbReference>